<feature type="domain" description="Transposase IS204/IS1001/IS1096/IS1165 DDE" evidence="1">
    <location>
        <begin position="5"/>
        <end position="65"/>
    </location>
</feature>
<dbReference type="AlphaFoldDB" id="A0A1I1QP22"/>
<dbReference type="InterPro" id="IPR002560">
    <property type="entry name" value="Transposase_DDE"/>
</dbReference>
<evidence type="ECO:0000259" key="1">
    <source>
        <dbReference type="Pfam" id="PF01610"/>
    </source>
</evidence>
<dbReference type="Pfam" id="PF01610">
    <property type="entry name" value="DDE_Tnp_ISL3"/>
    <property type="match status" value="1"/>
</dbReference>
<name>A0A1I1QP22_9HYPH</name>
<sequence>MSRLERASQSLVASFGNGVTKDQEAVRAAILSPWSNGQTEGQITKLKLVKRQMYGRGKIDLLQARLIGAA</sequence>
<dbReference type="Proteomes" id="UP000182258">
    <property type="component" value="Unassembled WGS sequence"/>
</dbReference>
<protein>
    <submittedName>
        <fullName evidence="2">Transposase</fullName>
    </submittedName>
</protein>
<gene>
    <name evidence="2" type="ORF">SAMN04488059_1298</name>
</gene>
<dbReference type="EMBL" id="FOMB01000029">
    <property type="protein sequence ID" value="SFD21033.1"/>
    <property type="molecule type" value="Genomic_DNA"/>
</dbReference>
<dbReference type="STRING" id="728005.SAMN04488059_1298"/>
<evidence type="ECO:0000313" key="2">
    <source>
        <dbReference type="EMBL" id="SFD21033.1"/>
    </source>
</evidence>
<evidence type="ECO:0000313" key="3">
    <source>
        <dbReference type="Proteomes" id="UP000182258"/>
    </source>
</evidence>
<reference evidence="2 3" key="1">
    <citation type="submission" date="2016-10" db="EMBL/GenBank/DDBJ databases">
        <authorList>
            <person name="de Groot N.N."/>
        </authorList>
    </citation>
    <scope>NUCLEOTIDE SEQUENCE [LARGE SCALE GENOMIC DNA]</scope>
    <source>
        <strain evidence="2 3">CGMCC 1.10210</strain>
    </source>
</reference>
<organism evidence="2 3">
    <name type="scientific">Devosia psychrophila</name>
    <dbReference type="NCBI Taxonomy" id="728005"/>
    <lineage>
        <taxon>Bacteria</taxon>
        <taxon>Pseudomonadati</taxon>
        <taxon>Pseudomonadota</taxon>
        <taxon>Alphaproteobacteria</taxon>
        <taxon>Hyphomicrobiales</taxon>
        <taxon>Devosiaceae</taxon>
        <taxon>Devosia</taxon>
    </lineage>
</organism>
<accession>A0A1I1QP22</accession>
<proteinExistence type="predicted"/>